<evidence type="ECO:0000313" key="7">
    <source>
        <dbReference type="Proteomes" id="UP001595997"/>
    </source>
</evidence>
<evidence type="ECO:0000256" key="1">
    <source>
        <dbReference type="ARBA" id="ARBA00001946"/>
    </source>
</evidence>
<name>A0ABV9ABW8_9ACTN</name>
<evidence type="ECO:0000259" key="5">
    <source>
        <dbReference type="Pfam" id="PF03328"/>
    </source>
</evidence>
<keyword evidence="3" id="KW-0460">Magnesium</keyword>
<dbReference type="PANTHER" id="PTHR32308">
    <property type="entry name" value="LYASE BETA SUBUNIT, PUTATIVE (AFU_ORTHOLOGUE AFUA_4G13030)-RELATED"/>
    <property type="match status" value="1"/>
</dbReference>
<feature type="region of interest" description="Disordered" evidence="4">
    <location>
        <begin position="294"/>
        <end position="323"/>
    </location>
</feature>
<comment type="cofactor">
    <cofactor evidence="1">
        <name>Mg(2+)</name>
        <dbReference type="ChEBI" id="CHEBI:18420"/>
    </cofactor>
</comment>
<dbReference type="InterPro" id="IPR005000">
    <property type="entry name" value="Aldolase/citrate-lyase_domain"/>
</dbReference>
<dbReference type="SUPFAM" id="SSF51621">
    <property type="entry name" value="Phosphoenolpyruvate/pyruvate domain"/>
    <property type="match status" value="1"/>
</dbReference>
<dbReference type="GO" id="GO:0016829">
    <property type="term" value="F:lyase activity"/>
    <property type="evidence" value="ECO:0007669"/>
    <property type="project" value="UniProtKB-KW"/>
</dbReference>
<dbReference type="Gene3D" id="3.20.20.60">
    <property type="entry name" value="Phosphoenolpyruvate-binding domains"/>
    <property type="match status" value="1"/>
</dbReference>
<keyword evidence="6" id="KW-0456">Lyase</keyword>
<evidence type="ECO:0000256" key="2">
    <source>
        <dbReference type="ARBA" id="ARBA00022723"/>
    </source>
</evidence>
<reference evidence="7" key="1">
    <citation type="journal article" date="2019" name="Int. J. Syst. Evol. Microbiol.">
        <title>The Global Catalogue of Microorganisms (GCM) 10K type strain sequencing project: providing services to taxonomists for standard genome sequencing and annotation.</title>
        <authorList>
            <consortium name="The Broad Institute Genomics Platform"/>
            <consortium name="The Broad Institute Genome Sequencing Center for Infectious Disease"/>
            <person name="Wu L."/>
            <person name="Ma J."/>
        </authorList>
    </citation>
    <scope>NUCLEOTIDE SEQUENCE [LARGE SCALE GENOMIC DNA]</scope>
    <source>
        <strain evidence="7">CGMCC 4.7357</strain>
    </source>
</reference>
<dbReference type="Proteomes" id="UP001595997">
    <property type="component" value="Unassembled WGS sequence"/>
</dbReference>
<protein>
    <submittedName>
        <fullName evidence="6">HpcH/HpaI aldolase/citrate lyase family protein</fullName>
    </submittedName>
</protein>
<evidence type="ECO:0000313" key="6">
    <source>
        <dbReference type="EMBL" id="MFC4495116.1"/>
    </source>
</evidence>
<sequence length="323" mass="32994">MYVGRAMLFVPGDRPDRIVKALGTAADAVAVDFEDAVADAHKEIARSRTAEVLAGLSRRPGPAVYVRINALGHPGAGADLDAVSRMLGDARLDGLILPKAESAAQVEEVDRALTAAESAAGSGTGRLPLVPIVETARGVLDAAAVASAAPRVRALVFGTLDLARELGVEPTVEGHELLHARSQVVLASRAAGLTGPLDGPYQALDDEEGLVRSSVAARRLGFTGRVVLHPRQVGPVRDAFAPAPYELDHAREVLAAYEAAQDRGAGALRLADGTFVDRPVVARAVALLSAAESDRGGSGVAAGDGGSPGSPASHGSSGAEVTR</sequence>
<accession>A0ABV9ABW8</accession>
<dbReference type="PANTHER" id="PTHR32308:SF10">
    <property type="entry name" value="CITRATE LYASE SUBUNIT BETA"/>
    <property type="match status" value="1"/>
</dbReference>
<dbReference type="PIRSF" id="PIRSF015582">
    <property type="entry name" value="Cit_lyase_B"/>
    <property type="match status" value="1"/>
</dbReference>
<dbReference type="EMBL" id="JBHSFH010000006">
    <property type="protein sequence ID" value="MFC4495116.1"/>
    <property type="molecule type" value="Genomic_DNA"/>
</dbReference>
<dbReference type="InterPro" id="IPR040442">
    <property type="entry name" value="Pyrv_kinase-like_dom_sf"/>
</dbReference>
<feature type="domain" description="HpcH/HpaI aldolase/citrate lyase" evidence="5">
    <location>
        <begin position="5"/>
        <end position="230"/>
    </location>
</feature>
<evidence type="ECO:0000256" key="4">
    <source>
        <dbReference type="SAM" id="MobiDB-lite"/>
    </source>
</evidence>
<dbReference type="InterPro" id="IPR011206">
    <property type="entry name" value="Citrate_lyase_beta/mcl1/mcl2"/>
</dbReference>
<proteinExistence type="predicted"/>
<keyword evidence="7" id="KW-1185">Reference proteome</keyword>
<organism evidence="6 7">
    <name type="scientific">Streptomyces ovatisporus</name>
    <dbReference type="NCBI Taxonomy" id="1128682"/>
    <lineage>
        <taxon>Bacteria</taxon>
        <taxon>Bacillati</taxon>
        <taxon>Actinomycetota</taxon>
        <taxon>Actinomycetes</taxon>
        <taxon>Kitasatosporales</taxon>
        <taxon>Streptomycetaceae</taxon>
        <taxon>Streptomyces</taxon>
    </lineage>
</organism>
<evidence type="ECO:0000256" key="3">
    <source>
        <dbReference type="ARBA" id="ARBA00022842"/>
    </source>
</evidence>
<gene>
    <name evidence="6" type="ORF">ACFPA8_13345</name>
</gene>
<dbReference type="InterPro" id="IPR015813">
    <property type="entry name" value="Pyrv/PenolPyrv_kinase-like_dom"/>
</dbReference>
<comment type="caution">
    <text evidence="6">The sequence shown here is derived from an EMBL/GenBank/DDBJ whole genome shotgun (WGS) entry which is preliminary data.</text>
</comment>
<dbReference type="Pfam" id="PF03328">
    <property type="entry name" value="HpcH_HpaI"/>
    <property type="match status" value="1"/>
</dbReference>
<keyword evidence="2" id="KW-0479">Metal-binding</keyword>
<feature type="compositionally biased region" description="Low complexity" evidence="4">
    <location>
        <begin position="309"/>
        <end position="323"/>
    </location>
</feature>
<feature type="compositionally biased region" description="Gly residues" evidence="4">
    <location>
        <begin position="296"/>
        <end position="308"/>
    </location>
</feature>
<dbReference type="RefSeq" id="WP_386447339.1">
    <property type="nucleotide sequence ID" value="NZ_JBHSFH010000006.1"/>
</dbReference>